<comment type="caution">
    <text evidence="1">The sequence shown here is derived from an EMBL/GenBank/DDBJ whole genome shotgun (WGS) entry which is preliminary data.</text>
</comment>
<keyword evidence="2" id="KW-1185">Reference proteome</keyword>
<dbReference type="Proteomes" id="UP000886501">
    <property type="component" value="Unassembled WGS sequence"/>
</dbReference>
<evidence type="ECO:0000313" key="1">
    <source>
        <dbReference type="EMBL" id="KAF9644511.1"/>
    </source>
</evidence>
<organism evidence="1 2">
    <name type="scientific">Thelephora ganbajun</name>
    <name type="common">Ganba fungus</name>
    <dbReference type="NCBI Taxonomy" id="370292"/>
    <lineage>
        <taxon>Eukaryota</taxon>
        <taxon>Fungi</taxon>
        <taxon>Dikarya</taxon>
        <taxon>Basidiomycota</taxon>
        <taxon>Agaricomycotina</taxon>
        <taxon>Agaricomycetes</taxon>
        <taxon>Thelephorales</taxon>
        <taxon>Thelephoraceae</taxon>
        <taxon>Thelephora</taxon>
    </lineage>
</organism>
<name>A0ACB6Z4B3_THEGA</name>
<reference evidence="1" key="2">
    <citation type="journal article" date="2020" name="Nat. Commun.">
        <title>Large-scale genome sequencing of mycorrhizal fungi provides insights into the early evolution of symbiotic traits.</title>
        <authorList>
            <person name="Miyauchi S."/>
            <person name="Kiss E."/>
            <person name="Kuo A."/>
            <person name="Drula E."/>
            <person name="Kohler A."/>
            <person name="Sanchez-Garcia M."/>
            <person name="Morin E."/>
            <person name="Andreopoulos B."/>
            <person name="Barry K.W."/>
            <person name="Bonito G."/>
            <person name="Buee M."/>
            <person name="Carver A."/>
            <person name="Chen C."/>
            <person name="Cichocki N."/>
            <person name="Clum A."/>
            <person name="Culley D."/>
            <person name="Crous P.W."/>
            <person name="Fauchery L."/>
            <person name="Girlanda M."/>
            <person name="Hayes R.D."/>
            <person name="Keri Z."/>
            <person name="LaButti K."/>
            <person name="Lipzen A."/>
            <person name="Lombard V."/>
            <person name="Magnuson J."/>
            <person name="Maillard F."/>
            <person name="Murat C."/>
            <person name="Nolan M."/>
            <person name="Ohm R.A."/>
            <person name="Pangilinan J."/>
            <person name="Pereira M.F."/>
            <person name="Perotto S."/>
            <person name="Peter M."/>
            <person name="Pfister S."/>
            <person name="Riley R."/>
            <person name="Sitrit Y."/>
            <person name="Stielow J.B."/>
            <person name="Szollosi G."/>
            <person name="Zifcakova L."/>
            <person name="Stursova M."/>
            <person name="Spatafora J.W."/>
            <person name="Tedersoo L."/>
            <person name="Vaario L.M."/>
            <person name="Yamada A."/>
            <person name="Yan M."/>
            <person name="Wang P."/>
            <person name="Xu J."/>
            <person name="Bruns T."/>
            <person name="Baldrian P."/>
            <person name="Vilgalys R."/>
            <person name="Dunand C."/>
            <person name="Henrissat B."/>
            <person name="Grigoriev I.V."/>
            <person name="Hibbett D."/>
            <person name="Nagy L.G."/>
            <person name="Martin F.M."/>
        </authorList>
    </citation>
    <scope>NUCLEOTIDE SEQUENCE</scope>
    <source>
        <strain evidence="1">P2</strain>
    </source>
</reference>
<reference evidence="1" key="1">
    <citation type="submission" date="2019-10" db="EMBL/GenBank/DDBJ databases">
        <authorList>
            <consortium name="DOE Joint Genome Institute"/>
            <person name="Kuo A."/>
            <person name="Miyauchi S."/>
            <person name="Kiss E."/>
            <person name="Drula E."/>
            <person name="Kohler A."/>
            <person name="Sanchez-Garcia M."/>
            <person name="Andreopoulos B."/>
            <person name="Barry K.W."/>
            <person name="Bonito G."/>
            <person name="Buee M."/>
            <person name="Carver A."/>
            <person name="Chen C."/>
            <person name="Cichocki N."/>
            <person name="Clum A."/>
            <person name="Culley D."/>
            <person name="Crous P.W."/>
            <person name="Fauchery L."/>
            <person name="Girlanda M."/>
            <person name="Hayes R."/>
            <person name="Keri Z."/>
            <person name="Labutti K."/>
            <person name="Lipzen A."/>
            <person name="Lombard V."/>
            <person name="Magnuson J."/>
            <person name="Maillard F."/>
            <person name="Morin E."/>
            <person name="Murat C."/>
            <person name="Nolan M."/>
            <person name="Ohm R."/>
            <person name="Pangilinan J."/>
            <person name="Pereira M."/>
            <person name="Perotto S."/>
            <person name="Peter M."/>
            <person name="Riley R."/>
            <person name="Sitrit Y."/>
            <person name="Stielow B."/>
            <person name="Szollosi G."/>
            <person name="Zifcakova L."/>
            <person name="Stursova M."/>
            <person name="Spatafora J.W."/>
            <person name="Tedersoo L."/>
            <person name="Vaario L.-M."/>
            <person name="Yamada A."/>
            <person name="Yan M."/>
            <person name="Wang P."/>
            <person name="Xu J."/>
            <person name="Bruns T."/>
            <person name="Baldrian P."/>
            <person name="Vilgalys R."/>
            <person name="Henrissat B."/>
            <person name="Grigoriev I.V."/>
            <person name="Hibbett D."/>
            <person name="Nagy L.G."/>
            <person name="Martin F.M."/>
        </authorList>
    </citation>
    <scope>NUCLEOTIDE SEQUENCE</scope>
    <source>
        <strain evidence="1">P2</strain>
    </source>
</reference>
<gene>
    <name evidence="1" type="ORF">BDM02DRAFT_3121808</name>
</gene>
<sequence length="127" mass="14170">MDHSIDKRWKIGEGFMHLENMFLVRLVSVSKGSFQPEIWVADTSMHTTHWDRPAAGPGTGTFPGDPMLSLGSRTEQSTSLIPVEMTIDIPLLSVAPVDDMSTMFRELISHDFNHLLNRTKGEGGRAF</sequence>
<dbReference type="EMBL" id="MU118135">
    <property type="protein sequence ID" value="KAF9644511.1"/>
    <property type="molecule type" value="Genomic_DNA"/>
</dbReference>
<evidence type="ECO:0000313" key="2">
    <source>
        <dbReference type="Proteomes" id="UP000886501"/>
    </source>
</evidence>
<protein>
    <submittedName>
        <fullName evidence="1">Uncharacterized protein</fullName>
    </submittedName>
</protein>
<proteinExistence type="predicted"/>
<accession>A0ACB6Z4B3</accession>